<dbReference type="RefSeq" id="WP_131574750.1">
    <property type="nucleotide sequence ID" value="NZ_CBCSAJ010000046.1"/>
</dbReference>
<dbReference type="Proteomes" id="UP001597302">
    <property type="component" value="Unassembled WGS sequence"/>
</dbReference>
<accession>A0ABW4DQ95</accession>
<evidence type="ECO:0000313" key="1">
    <source>
        <dbReference type="EMBL" id="MFD1479902.1"/>
    </source>
</evidence>
<name>A0ABW4DQ95_9RHOB</name>
<proteinExistence type="predicted"/>
<gene>
    <name evidence="1" type="ORF">ACFQ5P_01205</name>
</gene>
<protein>
    <submittedName>
        <fullName evidence="1">Rod-binding protein</fullName>
    </submittedName>
</protein>
<evidence type="ECO:0000313" key="2">
    <source>
        <dbReference type="Proteomes" id="UP001597302"/>
    </source>
</evidence>
<reference evidence="2" key="1">
    <citation type="journal article" date="2019" name="Int. J. Syst. Evol. Microbiol.">
        <title>The Global Catalogue of Microorganisms (GCM) 10K type strain sequencing project: providing services to taxonomists for standard genome sequencing and annotation.</title>
        <authorList>
            <consortium name="The Broad Institute Genomics Platform"/>
            <consortium name="The Broad Institute Genome Sequencing Center for Infectious Disease"/>
            <person name="Wu L."/>
            <person name="Ma J."/>
        </authorList>
    </citation>
    <scope>NUCLEOTIDE SEQUENCE [LARGE SCALE GENOMIC DNA]</scope>
    <source>
        <strain evidence="2">CCM 8875</strain>
    </source>
</reference>
<comment type="caution">
    <text evidence="1">The sequence shown here is derived from an EMBL/GenBank/DDBJ whole genome shotgun (WGS) entry which is preliminary data.</text>
</comment>
<organism evidence="1 2">
    <name type="scientific">Paracoccus nototheniae</name>
    <dbReference type="NCBI Taxonomy" id="2489002"/>
    <lineage>
        <taxon>Bacteria</taxon>
        <taxon>Pseudomonadati</taxon>
        <taxon>Pseudomonadota</taxon>
        <taxon>Alphaproteobacteria</taxon>
        <taxon>Rhodobacterales</taxon>
        <taxon>Paracoccaceae</taxon>
        <taxon>Paracoccus</taxon>
    </lineage>
</organism>
<keyword evidence="2" id="KW-1185">Reference proteome</keyword>
<sequence length="81" mass="8518">MQIGSILPAGRQNDTTTGLADQLEQAFLEEMLKYYGPPPAEGAFSGGAGEDQFASFLTREHAALLAGQLDLGFARMLGEGA</sequence>
<dbReference type="EMBL" id="JBHTOQ010000003">
    <property type="protein sequence ID" value="MFD1479902.1"/>
    <property type="molecule type" value="Genomic_DNA"/>
</dbReference>